<accession>A0A1J5P2B1</accession>
<dbReference type="AlphaFoldDB" id="A0A1J5P2B1"/>
<gene>
    <name evidence="1" type="ORF">GALL_536630</name>
</gene>
<name>A0A1J5P2B1_9ZZZZ</name>
<dbReference type="EMBL" id="MLJW01007839">
    <property type="protein sequence ID" value="OIQ64784.1"/>
    <property type="molecule type" value="Genomic_DNA"/>
</dbReference>
<proteinExistence type="predicted"/>
<sequence length="181" mass="19497">MARCSLLMSGPVWVCGSSGPPSLMARARSTIAFTTWSWISRCTRSRVPAEQTWPEWRNPAVTALSIAASRSASAKIIFGFLPPSSSAIFFTVLEAALMIFLPVMSPPVKETMSTRASAVRGWPTTAPEPRIRLATPLGSPDSSKSRIKCMALEGVSSLGLRMKLHPATRAGATFQEACRRG</sequence>
<organism evidence="1">
    <name type="scientific">mine drainage metagenome</name>
    <dbReference type="NCBI Taxonomy" id="410659"/>
    <lineage>
        <taxon>unclassified sequences</taxon>
        <taxon>metagenomes</taxon>
        <taxon>ecological metagenomes</taxon>
    </lineage>
</organism>
<comment type="caution">
    <text evidence="1">The sequence shown here is derived from an EMBL/GenBank/DDBJ whole genome shotgun (WGS) entry which is preliminary data.</text>
</comment>
<reference evidence="1" key="1">
    <citation type="submission" date="2016-10" db="EMBL/GenBank/DDBJ databases">
        <title>Sequence of Gallionella enrichment culture.</title>
        <authorList>
            <person name="Poehlein A."/>
            <person name="Muehling M."/>
            <person name="Daniel R."/>
        </authorList>
    </citation>
    <scope>NUCLEOTIDE SEQUENCE</scope>
</reference>
<evidence type="ECO:0000313" key="1">
    <source>
        <dbReference type="EMBL" id="OIQ64784.1"/>
    </source>
</evidence>
<protein>
    <submittedName>
        <fullName evidence="1">Uncharacterized protein</fullName>
    </submittedName>
</protein>